<dbReference type="RefSeq" id="WP_032466539.1">
    <property type="nucleotide sequence ID" value="NZ_CP009786.1"/>
</dbReference>
<dbReference type="Gene3D" id="3.30.70.20">
    <property type="match status" value="2"/>
</dbReference>
<keyword evidence="8" id="KW-1185">Reference proteome</keyword>
<dbReference type="InterPro" id="IPR017896">
    <property type="entry name" value="4Fe4S_Fe-S-bd"/>
</dbReference>
<dbReference type="EMBL" id="CP033713">
    <property type="protein sequence ID" value="AYW92548.1"/>
    <property type="molecule type" value="Genomic_DNA"/>
</dbReference>
<sequence length="194" mass="21505">MTKNKSVARDERYYKAYLESRTISRRGLFRGLLKGVQPSTTTAPSDIASPPPLRPPYAIDEPHFQQSCTGCGVCMAACEENLIVMVNQKPELNFSTQYLSAPYFSTPYCSRCQACSTACQTGALSSAKFHITARPSVKNTCQNTYIYCDSCADYCEKQALIWQANQPPTLVTELCDGCGECVFRCPAMVLEMQI</sequence>
<proteinExistence type="predicted"/>
<evidence type="ECO:0000313" key="7">
    <source>
        <dbReference type="Proteomes" id="UP000255087"/>
    </source>
</evidence>
<dbReference type="Pfam" id="PF12838">
    <property type="entry name" value="Fer4_7"/>
    <property type="match status" value="1"/>
</dbReference>
<dbReference type="GO" id="GO:0051536">
    <property type="term" value="F:iron-sulfur cluster binding"/>
    <property type="evidence" value="ECO:0007669"/>
    <property type="project" value="UniProtKB-KW"/>
</dbReference>
<reference evidence="5 8" key="2">
    <citation type="submission" date="2018-11" db="EMBL/GenBank/DDBJ databases">
        <title>FDA dAtabase for Regulatory Grade micrObial Sequences (FDA-ARGOS): Supporting development and validation of Infectious Disease Dx tests.</title>
        <authorList>
            <person name="Bliska J."/>
            <person name="Cleland M.-M."/>
            <person name="Tallon L."/>
            <person name="Sadzewicz L."/>
            <person name="Zhao X."/>
            <person name="Vavikolanu K."/>
            <person name="Mehta A."/>
            <person name="Aluvathingal J."/>
            <person name="Nadendla S."/>
            <person name="Yan Y."/>
            <person name="Sichtig H."/>
        </authorList>
    </citation>
    <scope>NUCLEOTIDE SEQUENCE [LARGE SCALE GENOMIC DNA]</scope>
    <source>
        <strain evidence="5 8">FDAARGOS_581</strain>
    </source>
</reference>
<dbReference type="PROSITE" id="PS00198">
    <property type="entry name" value="4FE4S_FER_1"/>
    <property type="match status" value="2"/>
</dbReference>
<name>A0A380QAH1_YERPU</name>
<dbReference type="SUPFAM" id="SSF54862">
    <property type="entry name" value="4Fe-4S ferredoxins"/>
    <property type="match status" value="1"/>
</dbReference>
<feature type="domain" description="4Fe-4S ferredoxin-type" evidence="4">
    <location>
        <begin position="60"/>
        <end position="88"/>
    </location>
</feature>
<dbReference type="KEGG" id="ypc:BZ23_2274"/>
<organism evidence="6 7">
    <name type="scientific">Yersinia pseudotuberculosis</name>
    <dbReference type="NCBI Taxonomy" id="633"/>
    <lineage>
        <taxon>Bacteria</taxon>
        <taxon>Pseudomonadati</taxon>
        <taxon>Pseudomonadota</taxon>
        <taxon>Gammaproteobacteria</taxon>
        <taxon>Enterobacterales</taxon>
        <taxon>Yersiniaceae</taxon>
        <taxon>Yersinia</taxon>
    </lineage>
</organism>
<keyword evidence="1" id="KW-0479">Metal-binding</keyword>
<dbReference type="Proteomes" id="UP000268669">
    <property type="component" value="Chromosome"/>
</dbReference>
<feature type="domain" description="4Fe-4S ferredoxin-type" evidence="4">
    <location>
        <begin position="166"/>
        <end position="194"/>
    </location>
</feature>
<dbReference type="GO" id="GO:0046872">
    <property type="term" value="F:metal ion binding"/>
    <property type="evidence" value="ECO:0007669"/>
    <property type="project" value="UniProtKB-KW"/>
</dbReference>
<evidence type="ECO:0000313" key="6">
    <source>
        <dbReference type="EMBL" id="SUP84466.1"/>
    </source>
</evidence>
<accession>A0A380QAH1</accession>
<dbReference type="PROSITE" id="PS51379">
    <property type="entry name" value="4FE4S_FER_2"/>
    <property type="match status" value="3"/>
</dbReference>
<evidence type="ECO:0000259" key="4">
    <source>
        <dbReference type="PROSITE" id="PS51379"/>
    </source>
</evidence>
<evidence type="ECO:0000256" key="2">
    <source>
        <dbReference type="ARBA" id="ARBA00023004"/>
    </source>
</evidence>
<keyword evidence="3" id="KW-0411">Iron-sulfur</keyword>
<protein>
    <submittedName>
        <fullName evidence="5">4Fe-4S dicluster domain-containing protein</fullName>
    </submittedName>
    <submittedName>
        <fullName evidence="6">Putative iron-sulfur protein</fullName>
    </submittedName>
</protein>
<dbReference type="AlphaFoldDB" id="A0A380QAH1"/>
<evidence type="ECO:0000313" key="8">
    <source>
        <dbReference type="Proteomes" id="UP000268669"/>
    </source>
</evidence>
<keyword evidence="2" id="KW-0408">Iron</keyword>
<reference evidence="6 7" key="1">
    <citation type="submission" date="2018-06" db="EMBL/GenBank/DDBJ databases">
        <authorList>
            <consortium name="Pathogen Informatics"/>
            <person name="Doyle S."/>
        </authorList>
    </citation>
    <scope>NUCLEOTIDE SEQUENCE [LARGE SCALE GENOMIC DNA]</scope>
    <source>
        <strain evidence="6 7">NCTC8580</strain>
    </source>
</reference>
<evidence type="ECO:0000313" key="5">
    <source>
        <dbReference type="EMBL" id="AYW92548.1"/>
    </source>
</evidence>
<feature type="domain" description="4Fe-4S ferredoxin-type" evidence="4">
    <location>
        <begin position="100"/>
        <end position="129"/>
    </location>
</feature>
<dbReference type="Pfam" id="PF00037">
    <property type="entry name" value="Fer4"/>
    <property type="match status" value="1"/>
</dbReference>
<dbReference type="Proteomes" id="UP000255087">
    <property type="component" value="Unassembled WGS sequence"/>
</dbReference>
<dbReference type="InterPro" id="IPR017900">
    <property type="entry name" value="4Fe4S_Fe_S_CS"/>
</dbReference>
<gene>
    <name evidence="5" type="ORF">EGX47_15450</name>
    <name evidence="6" type="ORF">NCTC8580_03049</name>
</gene>
<evidence type="ECO:0000256" key="1">
    <source>
        <dbReference type="ARBA" id="ARBA00022723"/>
    </source>
</evidence>
<dbReference type="EMBL" id="UHJC01000001">
    <property type="protein sequence ID" value="SUP84466.1"/>
    <property type="molecule type" value="Genomic_DNA"/>
</dbReference>
<dbReference type="GeneID" id="49785304"/>
<evidence type="ECO:0000256" key="3">
    <source>
        <dbReference type="ARBA" id="ARBA00023014"/>
    </source>
</evidence>